<gene>
    <name evidence="4" type="ORF">GCM10009798_18470</name>
</gene>
<reference evidence="4 5" key="1">
    <citation type="journal article" date="2019" name="Int. J. Syst. Evol. Microbiol.">
        <title>The Global Catalogue of Microorganisms (GCM) 10K type strain sequencing project: providing services to taxonomists for standard genome sequencing and annotation.</title>
        <authorList>
            <consortium name="The Broad Institute Genomics Platform"/>
            <consortium name="The Broad Institute Genome Sequencing Center for Infectious Disease"/>
            <person name="Wu L."/>
            <person name="Ma J."/>
        </authorList>
    </citation>
    <scope>NUCLEOTIDE SEQUENCE [LARGE SCALE GENOMIC DNA]</scope>
    <source>
        <strain evidence="4 5">JCM 15309</strain>
    </source>
</reference>
<evidence type="ECO:0000313" key="5">
    <source>
        <dbReference type="Proteomes" id="UP001500571"/>
    </source>
</evidence>
<dbReference type="Proteomes" id="UP001500571">
    <property type="component" value="Unassembled WGS sequence"/>
</dbReference>
<evidence type="ECO:0000256" key="2">
    <source>
        <dbReference type="SAM" id="Phobius"/>
    </source>
</evidence>
<sequence>MPAASDVPGSGPAGPAEPGREQPVPELPAIPRTYRPLGPRIVAIVLVVGLGVVCAMAWISFGAETRAKFTMFEKLTLAFIGLLILGCVHALTRSRVSTSRDKLVIVNGYRRRELDWAQVVAVRMPPGAPWASLDLADGSEISAMGIQSSDGSRARSAVRDLRRLVAALS</sequence>
<protein>
    <recommendedName>
        <fullName evidence="3">Low molecular weight protein antigen 6 PH domain-containing protein</fullName>
    </recommendedName>
</protein>
<evidence type="ECO:0000256" key="1">
    <source>
        <dbReference type="SAM" id="MobiDB-lite"/>
    </source>
</evidence>
<feature type="region of interest" description="Disordered" evidence="1">
    <location>
        <begin position="1"/>
        <end position="27"/>
    </location>
</feature>
<feature type="transmembrane region" description="Helical" evidence="2">
    <location>
        <begin position="41"/>
        <end position="63"/>
    </location>
</feature>
<feature type="domain" description="Low molecular weight protein antigen 6 PH" evidence="3">
    <location>
        <begin position="93"/>
        <end position="163"/>
    </location>
</feature>
<name>A0ABN2QW80_9ACTN</name>
<feature type="compositionally biased region" description="Low complexity" evidence="1">
    <location>
        <begin position="8"/>
        <end position="17"/>
    </location>
</feature>
<accession>A0ABN2QW80</accession>
<keyword evidence="2" id="KW-1133">Transmembrane helix</keyword>
<feature type="transmembrane region" description="Helical" evidence="2">
    <location>
        <begin position="75"/>
        <end position="92"/>
    </location>
</feature>
<keyword evidence="2" id="KW-0812">Transmembrane</keyword>
<comment type="caution">
    <text evidence="4">The sequence shown here is derived from an EMBL/GenBank/DDBJ whole genome shotgun (WGS) entry which is preliminary data.</text>
</comment>
<evidence type="ECO:0000313" key="4">
    <source>
        <dbReference type="EMBL" id="GAA1959234.1"/>
    </source>
</evidence>
<organism evidence="4 5">
    <name type="scientific">Nocardioides panacihumi</name>
    <dbReference type="NCBI Taxonomy" id="400774"/>
    <lineage>
        <taxon>Bacteria</taxon>
        <taxon>Bacillati</taxon>
        <taxon>Actinomycetota</taxon>
        <taxon>Actinomycetes</taxon>
        <taxon>Propionibacteriales</taxon>
        <taxon>Nocardioidaceae</taxon>
        <taxon>Nocardioides</taxon>
    </lineage>
</organism>
<dbReference type="EMBL" id="BAAAPB010000002">
    <property type="protein sequence ID" value="GAA1959234.1"/>
    <property type="molecule type" value="Genomic_DNA"/>
</dbReference>
<dbReference type="RefSeq" id="WP_344044516.1">
    <property type="nucleotide sequence ID" value="NZ_BAAAPB010000002.1"/>
</dbReference>
<keyword evidence="5" id="KW-1185">Reference proteome</keyword>
<dbReference type="InterPro" id="IPR019692">
    <property type="entry name" value="CFP-6_PH"/>
</dbReference>
<dbReference type="Pfam" id="PF10756">
    <property type="entry name" value="bPH_6"/>
    <property type="match status" value="1"/>
</dbReference>
<keyword evidence="2" id="KW-0472">Membrane</keyword>
<evidence type="ECO:0000259" key="3">
    <source>
        <dbReference type="Pfam" id="PF10756"/>
    </source>
</evidence>
<proteinExistence type="predicted"/>